<dbReference type="Proteomes" id="UP001501116">
    <property type="component" value="Unassembled WGS sequence"/>
</dbReference>
<reference evidence="2 3" key="1">
    <citation type="journal article" date="2019" name="Int. J. Syst. Evol. Microbiol.">
        <title>The Global Catalogue of Microorganisms (GCM) 10K type strain sequencing project: providing services to taxonomists for standard genome sequencing and annotation.</title>
        <authorList>
            <consortium name="The Broad Institute Genomics Platform"/>
            <consortium name="The Broad Institute Genome Sequencing Center for Infectious Disease"/>
            <person name="Wu L."/>
            <person name="Ma J."/>
        </authorList>
    </citation>
    <scope>NUCLEOTIDE SEQUENCE [LARGE SCALE GENOMIC DNA]</scope>
    <source>
        <strain evidence="2 3">JCM 14545</strain>
    </source>
</reference>
<evidence type="ECO:0000256" key="1">
    <source>
        <dbReference type="SAM" id="MobiDB-lite"/>
    </source>
</evidence>
<evidence type="ECO:0000313" key="2">
    <source>
        <dbReference type="EMBL" id="GAA1974966.1"/>
    </source>
</evidence>
<feature type="region of interest" description="Disordered" evidence="1">
    <location>
        <begin position="72"/>
        <end position="99"/>
    </location>
</feature>
<name>A0ABN2RV34_9PSEU</name>
<organism evidence="2 3">
    <name type="scientific">Amycolatopsis minnesotensis</name>
    <dbReference type="NCBI Taxonomy" id="337894"/>
    <lineage>
        <taxon>Bacteria</taxon>
        <taxon>Bacillati</taxon>
        <taxon>Actinomycetota</taxon>
        <taxon>Actinomycetes</taxon>
        <taxon>Pseudonocardiales</taxon>
        <taxon>Pseudonocardiaceae</taxon>
        <taxon>Amycolatopsis</taxon>
    </lineage>
</organism>
<gene>
    <name evidence="2" type="ORF">GCM10009754_57640</name>
</gene>
<proteinExistence type="predicted"/>
<accession>A0ABN2RV34</accession>
<keyword evidence="3" id="KW-1185">Reference proteome</keyword>
<feature type="compositionally biased region" description="Basic residues" evidence="1">
    <location>
        <begin position="84"/>
        <end position="99"/>
    </location>
</feature>
<dbReference type="EMBL" id="BAAANN010000026">
    <property type="protein sequence ID" value="GAA1974966.1"/>
    <property type="molecule type" value="Genomic_DNA"/>
</dbReference>
<protein>
    <submittedName>
        <fullName evidence="2">Uncharacterized protein</fullName>
    </submittedName>
</protein>
<evidence type="ECO:0000313" key="3">
    <source>
        <dbReference type="Proteomes" id="UP001501116"/>
    </source>
</evidence>
<comment type="caution">
    <text evidence="2">The sequence shown here is derived from an EMBL/GenBank/DDBJ whole genome shotgun (WGS) entry which is preliminary data.</text>
</comment>
<sequence>MSFVVPCVVRGEIVASDSLKASFGESAGRFEGRILLVSACCPEMYSGPERLRAGVNVQVTEGPVRMLLPSSRCSRQKGQGSMRKFIRRRHHRRHRRHHR</sequence>